<name>A0ABV8Q3Z0_9MICO</name>
<dbReference type="InterPro" id="IPR036291">
    <property type="entry name" value="NAD(P)-bd_dom_sf"/>
</dbReference>
<proteinExistence type="inferred from homology"/>
<keyword evidence="2" id="KW-0560">Oxidoreductase</keyword>
<evidence type="ECO:0000313" key="4">
    <source>
        <dbReference type="Proteomes" id="UP001595900"/>
    </source>
</evidence>
<comment type="similarity">
    <text evidence="1">Belongs to the short-chain dehydrogenases/reductases (SDR) family.</text>
</comment>
<dbReference type="NCBIfam" id="NF004513">
    <property type="entry name" value="PRK05854.1"/>
    <property type="match status" value="1"/>
</dbReference>
<evidence type="ECO:0000256" key="1">
    <source>
        <dbReference type="ARBA" id="ARBA00006484"/>
    </source>
</evidence>
<dbReference type="EMBL" id="JBHSCN010000003">
    <property type="protein sequence ID" value="MFC4242672.1"/>
    <property type="molecule type" value="Genomic_DNA"/>
</dbReference>
<dbReference type="SUPFAM" id="SSF51735">
    <property type="entry name" value="NAD(P)-binding Rossmann-fold domains"/>
    <property type="match status" value="1"/>
</dbReference>
<dbReference type="Proteomes" id="UP001595900">
    <property type="component" value="Unassembled WGS sequence"/>
</dbReference>
<dbReference type="PRINTS" id="PR00081">
    <property type="entry name" value="GDHRDH"/>
</dbReference>
<reference evidence="4" key="1">
    <citation type="journal article" date="2019" name="Int. J. Syst. Evol. Microbiol.">
        <title>The Global Catalogue of Microorganisms (GCM) 10K type strain sequencing project: providing services to taxonomists for standard genome sequencing and annotation.</title>
        <authorList>
            <consortium name="The Broad Institute Genomics Platform"/>
            <consortium name="The Broad Institute Genome Sequencing Center for Infectious Disease"/>
            <person name="Wu L."/>
            <person name="Ma J."/>
        </authorList>
    </citation>
    <scope>NUCLEOTIDE SEQUENCE [LARGE SCALE GENOMIC DNA]</scope>
    <source>
        <strain evidence="4">CGMCC 1.10363</strain>
    </source>
</reference>
<dbReference type="RefSeq" id="WP_390227550.1">
    <property type="nucleotide sequence ID" value="NZ_JBHSCN010000003.1"/>
</dbReference>
<dbReference type="InterPro" id="IPR002347">
    <property type="entry name" value="SDR_fam"/>
</dbReference>
<dbReference type="Pfam" id="PF00106">
    <property type="entry name" value="adh_short"/>
    <property type="match status" value="1"/>
</dbReference>
<evidence type="ECO:0000256" key="2">
    <source>
        <dbReference type="ARBA" id="ARBA00023002"/>
    </source>
</evidence>
<dbReference type="Gene3D" id="3.40.50.720">
    <property type="entry name" value="NAD(P)-binding Rossmann-like Domain"/>
    <property type="match status" value="1"/>
</dbReference>
<evidence type="ECO:0000313" key="3">
    <source>
        <dbReference type="EMBL" id="MFC4242672.1"/>
    </source>
</evidence>
<dbReference type="PANTHER" id="PTHR24320">
    <property type="entry name" value="RETINOL DEHYDROGENASE"/>
    <property type="match status" value="1"/>
</dbReference>
<gene>
    <name evidence="3" type="ORF">ACFOYW_04740</name>
</gene>
<accession>A0ABV8Q3Z0</accession>
<protein>
    <submittedName>
        <fullName evidence="3">SDR family oxidoreductase</fullName>
    </submittedName>
</protein>
<keyword evidence="4" id="KW-1185">Reference proteome</keyword>
<sequence length="310" mass="32590">MPSPTDISIPDLTGKLAVVTGASDGIGQVIATRLAQAGADVVMPVRSAAKGESAAARIRAQAPKAKVTTAGLDLSSLDSVAALVDQLNAEGRPIDILINNAGVMTPPSRQETKDGFELQFGTNHLGHFALTLGLLPLLKAARARVTHQTSIAARSGEINWADLNWRDSYTAMKAYSQSKIAVALFARELDDRSRAGGWGISSNLSHPGVSPTNLLAAQPGMGRQRDTGGRRLIRVLSRLGIAGSVASAALPAVMAATDPAAHGDQFYGPKRTMAGPPVVLGQLWAPMRSLDDAHRLWQESERLVGVRFAA</sequence>
<comment type="caution">
    <text evidence="3">The sequence shown here is derived from an EMBL/GenBank/DDBJ whole genome shotgun (WGS) entry which is preliminary data.</text>
</comment>
<organism evidence="3 4">
    <name type="scientific">Gryllotalpicola reticulitermitis</name>
    <dbReference type="NCBI Taxonomy" id="1184153"/>
    <lineage>
        <taxon>Bacteria</taxon>
        <taxon>Bacillati</taxon>
        <taxon>Actinomycetota</taxon>
        <taxon>Actinomycetes</taxon>
        <taxon>Micrococcales</taxon>
        <taxon>Microbacteriaceae</taxon>
        <taxon>Gryllotalpicola</taxon>
    </lineage>
</organism>
<dbReference type="PANTHER" id="PTHR24320:SF148">
    <property type="entry name" value="NAD(P)-BINDING ROSSMANN-FOLD SUPERFAMILY PROTEIN"/>
    <property type="match status" value="1"/>
</dbReference>